<dbReference type="OrthoDB" id="9760450at2"/>
<comment type="caution">
    <text evidence="2">The sequence shown here is derived from an EMBL/GenBank/DDBJ whole genome shotgun (WGS) entry which is preliminary data.</text>
</comment>
<dbReference type="SUPFAM" id="SSF51445">
    <property type="entry name" value="(Trans)glycosidases"/>
    <property type="match status" value="1"/>
</dbReference>
<dbReference type="EMBL" id="VMBG01000001">
    <property type="protein sequence ID" value="TSJ79530.1"/>
    <property type="molecule type" value="Genomic_DNA"/>
</dbReference>
<dbReference type="AlphaFoldDB" id="A0A556QSB5"/>
<dbReference type="Gene3D" id="3.20.20.80">
    <property type="entry name" value="Glycosidases"/>
    <property type="match status" value="1"/>
</dbReference>
<feature type="signal peptide" evidence="1">
    <location>
        <begin position="1"/>
        <end position="19"/>
    </location>
</feature>
<dbReference type="Proteomes" id="UP000315648">
    <property type="component" value="Unassembled WGS sequence"/>
</dbReference>
<dbReference type="RefSeq" id="WP_144230071.1">
    <property type="nucleotide sequence ID" value="NZ_CBCRVV010000015.1"/>
</dbReference>
<keyword evidence="1" id="KW-0732">Signal</keyword>
<proteinExistence type="predicted"/>
<sequence length="682" mass="76737">MIKVLTLASLLAAVATAGAASLSISSEQLEKKGSAKVELSSGKPAQISIRFDDPGWDSGVIVRPPAGEKFWDLSGSRVLAVDVENKSADKQLRLTMQITSGTKEEKTLHRVNSGIALNPGEKRTLNLLIPHRELHAAPQGVPGPRFVDSDKISMIEFFIQWPFESKQKDLADYRLSDLRVTGEPDKITAPAGDAFFPYIDIYGQYMHSDWPEKIHSDDDLKKAHAKELAELNASKRPAEWNRFGGWANGPLLKSTGNFRTEKYKGKWWMVDPEGRLFISHGIDVLHASTDATRTQDHEKWFSFPVTSWTAPFTDWNLAKKYGKKDYASDFYDTLAKRLESWGINTIGDWGKADLIMKGRMPYTLQLTDFNDKMPKIEGSKLKFYDVFDPAYISRMKTLMKTEAASRPEVAKSINDPLCIGYFIDNELNFGNRGRQVLGDAVIKSPAKQASKQEWVKDLKAKYSTIKKFNDAWSTAYADWDAVLAATEAPDSKGFKADSDVFFLKTVDQYFRLCRDSIKTVAPNRLYLGCRFISTDAVRKALYDASLKYCDVLTVNVYAHSTANLTNDKFPDMPVLIGEFHFGILDRGMFSASLAPTGITQAERAVAYTRFLQGALSNPHIVGTHWFQFRDQPLTGRWDGEGYQIGFVDVADTPYVELTQAAREVGENMYEYRMHGKLVNDMR</sequence>
<organism evidence="2 3">
    <name type="scientific">Rariglobus hedericola</name>
    <dbReference type="NCBI Taxonomy" id="2597822"/>
    <lineage>
        <taxon>Bacteria</taxon>
        <taxon>Pseudomonadati</taxon>
        <taxon>Verrucomicrobiota</taxon>
        <taxon>Opitutia</taxon>
        <taxon>Opitutales</taxon>
        <taxon>Opitutaceae</taxon>
        <taxon>Rariglobus</taxon>
    </lineage>
</organism>
<reference evidence="2 3" key="1">
    <citation type="submission" date="2019-07" db="EMBL/GenBank/DDBJ databases">
        <title>Description of 53C-WASEF.</title>
        <authorList>
            <person name="Pitt A."/>
            <person name="Hahn M.W."/>
        </authorList>
    </citation>
    <scope>NUCLEOTIDE SEQUENCE [LARGE SCALE GENOMIC DNA]</scope>
    <source>
        <strain evidence="2 3">53C-WASEF</strain>
    </source>
</reference>
<protein>
    <submittedName>
        <fullName evidence="2">Beta-agarase</fullName>
    </submittedName>
</protein>
<feature type="chain" id="PRO_5021989467" evidence="1">
    <location>
        <begin position="20"/>
        <end position="682"/>
    </location>
</feature>
<keyword evidence="3" id="KW-1185">Reference proteome</keyword>
<name>A0A556QSB5_9BACT</name>
<evidence type="ECO:0000256" key="1">
    <source>
        <dbReference type="SAM" id="SignalP"/>
    </source>
</evidence>
<evidence type="ECO:0000313" key="3">
    <source>
        <dbReference type="Proteomes" id="UP000315648"/>
    </source>
</evidence>
<accession>A0A556QSB5</accession>
<dbReference type="InterPro" id="IPR017853">
    <property type="entry name" value="GH"/>
</dbReference>
<evidence type="ECO:0000313" key="2">
    <source>
        <dbReference type="EMBL" id="TSJ79530.1"/>
    </source>
</evidence>
<gene>
    <name evidence="2" type="ORF">FPL22_09660</name>
</gene>